<evidence type="ECO:0000313" key="9">
    <source>
        <dbReference type="EMBL" id="OXE34054.1"/>
    </source>
</evidence>
<dbReference type="GeneID" id="1190967"/>
<dbReference type="Proteomes" id="UP000555836">
    <property type="component" value="Unassembled WGS sequence"/>
</dbReference>
<dbReference type="Proteomes" id="UP000191946">
    <property type="component" value="Unassembled WGS sequence"/>
</dbReference>
<dbReference type="OrthoDB" id="5609437at2"/>
<dbReference type="Proteomes" id="UP001253193">
    <property type="component" value="Unassembled WGS sequence"/>
</dbReference>
<dbReference type="EMBL" id="CP114195">
    <property type="protein sequence ID" value="WAT92466.1"/>
    <property type="molecule type" value="Genomic_DNA"/>
</dbReference>
<feature type="signal peptide" evidence="1">
    <location>
        <begin position="1"/>
        <end position="18"/>
    </location>
</feature>
<dbReference type="EMBL" id="JACVHL010000012">
    <property type="protein sequence ID" value="MCC3805940.1"/>
    <property type="molecule type" value="Genomic_DNA"/>
</dbReference>
<evidence type="ECO:0000313" key="5">
    <source>
        <dbReference type="EMBL" id="MDS1820587.1"/>
    </source>
</evidence>
<reference evidence="11 17" key="6">
    <citation type="submission" date="2019-08" db="EMBL/GenBank/DDBJ databases">
        <title>Emerging of two pre-pandemic pathogenic O4:KUT lineages of Vibrio parahaemolyticus in coastal eastern China.</title>
        <authorList>
            <person name="Yu H."/>
        </authorList>
    </citation>
    <scope>NUCLEOTIDE SEQUENCE [LARGE SCALE GENOMIC DNA]</scope>
    <source>
        <strain evidence="11 17">HZ17-383</strain>
    </source>
</reference>
<evidence type="ECO:0000313" key="12">
    <source>
        <dbReference type="EMBL" id="UYV29147.1"/>
    </source>
</evidence>
<keyword evidence="1" id="KW-0732">Signal</keyword>
<evidence type="ECO:0000313" key="11">
    <source>
        <dbReference type="EMBL" id="TXN17542.1"/>
    </source>
</evidence>
<reference evidence="8 15" key="2">
    <citation type="submission" date="2015-08" db="EMBL/GenBank/DDBJ databases">
        <title>Draft Genome Sequences of Vibrio parahaemolyticus Strains.</title>
        <authorList>
            <person name="Gonzalez-Escalona N."/>
            <person name="DePaola A."/>
        </authorList>
    </citation>
    <scope>NUCLEOTIDE SEQUENCE [LARGE SCALE GENOMIC DNA]</scope>
    <source>
        <strain evidence="8 15">CFSAN001621</strain>
    </source>
</reference>
<dbReference type="RefSeq" id="WP_005481466.1">
    <property type="nucleotide sequence ID" value="NZ_CABMHD010000003.1"/>
</dbReference>
<reference evidence="5" key="12">
    <citation type="submission" date="2023-06" db="EMBL/GenBank/DDBJ databases">
        <title>Genomic Diversity of Vibrio spp. and Metagenomic Analysis of Pathogens in Florida Gulf Coastal Waters Following Hurricane Ian.</title>
        <authorList>
            <person name="Brumfield K.D."/>
        </authorList>
    </citation>
    <scope>NUCLEOTIDE SEQUENCE</scope>
    <source>
        <strain evidence="5">WBS2B-138</strain>
    </source>
</reference>
<reference evidence="2" key="7">
    <citation type="submission" date="2019-12" db="EMBL/GenBank/DDBJ databases">
        <authorList>
            <consortium name="NCBI Pathogen Detection Project"/>
        </authorList>
    </citation>
    <scope>NUCLEOTIDE SEQUENCE</scope>
    <source>
        <strain evidence="2">1930</strain>
    </source>
</reference>
<dbReference type="Pfam" id="PF11216">
    <property type="entry name" value="DUF3012"/>
    <property type="match status" value="2"/>
</dbReference>
<gene>
    <name evidence="3" type="ORF">ACX05_11975</name>
    <name evidence="8" type="ORF">AKG60_15525</name>
    <name evidence="9" type="ORF">CA163_04280</name>
    <name evidence="10" type="ORF">EHC69_19375</name>
    <name evidence="11" type="ORF">FVP01_00705</name>
    <name evidence="7" type="ORF">HKB16_28200</name>
    <name evidence="6" type="ORF">HKB21_08095</name>
    <name evidence="2" type="ORF">I7278_08540</name>
    <name evidence="4" type="ORF">IB292_12875</name>
    <name evidence="12" type="ORF">M5598_18225</name>
    <name evidence="13" type="ORF">O1Q84_24240</name>
    <name evidence="5" type="ORF">QX249_07945</name>
</gene>
<evidence type="ECO:0000256" key="1">
    <source>
        <dbReference type="SAM" id="SignalP"/>
    </source>
</evidence>
<dbReference type="Proteomes" id="UP000464718">
    <property type="component" value="Chromosome ii"/>
</dbReference>
<dbReference type="Proteomes" id="UP000726777">
    <property type="component" value="Unassembled WGS sequence"/>
</dbReference>
<dbReference type="EMBL" id="LHQV01000015">
    <property type="protein sequence ID" value="OQJ99417.1"/>
    <property type="molecule type" value="Genomic_DNA"/>
</dbReference>
<dbReference type="PROSITE" id="PS51257">
    <property type="entry name" value="PROKAR_LIPOPROTEIN"/>
    <property type="match status" value="1"/>
</dbReference>
<reference evidence="3 14" key="1">
    <citation type="submission" date="2015-07" db="EMBL/GenBank/DDBJ databases">
        <title>Foodborne Vibrio parahaemolyticus Isolates.</title>
        <authorList>
            <person name="Ronholm J."/>
            <person name="Petronella N."/>
            <person name="Kenwell R."/>
            <person name="Banerjee S."/>
        </authorList>
    </citation>
    <scope>NUCLEOTIDE SEQUENCE [LARGE SCALE GENOMIC DNA]</scope>
    <source>
        <strain evidence="3 14">HS-06-05</strain>
    </source>
</reference>
<dbReference type="EMBL" id="CP034299">
    <property type="protein sequence ID" value="QHH11465.1"/>
    <property type="molecule type" value="Genomic_DNA"/>
</dbReference>
<dbReference type="EMBL" id="VRMQ01000001">
    <property type="protein sequence ID" value="TXN17542.1"/>
    <property type="molecule type" value="Genomic_DNA"/>
</dbReference>
<dbReference type="Proteomes" id="UP000037697">
    <property type="component" value="Unassembled WGS sequence"/>
</dbReference>
<dbReference type="Proteomes" id="UP000214596">
    <property type="component" value="Unassembled WGS sequence"/>
</dbReference>
<dbReference type="EMBL" id="JAUHGG010000002">
    <property type="protein sequence ID" value="MDS1820587.1"/>
    <property type="molecule type" value="Genomic_DNA"/>
</dbReference>
<evidence type="ECO:0000313" key="16">
    <source>
        <dbReference type="Proteomes" id="UP000214596"/>
    </source>
</evidence>
<dbReference type="EMBL" id="DACQKT010000003">
    <property type="protein sequence ID" value="HAS6676856.1"/>
    <property type="molecule type" value="Genomic_DNA"/>
</dbReference>
<accession>A0A072KMU5</accession>
<dbReference type="InterPro" id="IPR021379">
    <property type="entry name" value="DUF3012"/>
</dbReference>
<evidence type="ECO:0000313" key="13">
    <source>
        <dbReference type="EMBL" id="WAT92466.1"/>
    </source>
</evidence>
<evidence type="ECO:0000313" key="4">
    <source>
        <dbReference type="EMBL" id="MCC3805940.1"/>
    </source>
</evidence>
<evidence type="ECO:0000313" key="19">
    <source>
        <dbReference type="Proteomes" id="UP000518904"/>
    </source>
</evidence>
<evidence type="ECO:0000313" key="2">
    <source>
        <dbReference type="EMBL" id="HAS6676856.1"/>
    </source>
</evidence>
<proteinExistence type="predicted"/>
<dbReference type="Proteomes" id="UP000856022">
    <property type="component" value="Unassembled WGS sequence"/>
</dbReference>
<name>A0A072KMU5_VIBPH</name>
<reference evidence="12" key="10">
    <citation type="submission" date="2022-05" db="EMBL/GenBank/DDBJ databases">
        <title>Megaplasmid of Vibrio parahaemolyticus.</title>
        <authorList>
            <person name="Strauch E."/>
            <person name="Borowiak M."/>
        </authorList>
    </citation>
    <scope>NUCLEOTIDE SEQUENCE</scope>
    <source>
        <strain evidence="12">16-VB00198</strain>
    </source>
</reference>
<dbReference type="Proteomes" id="UP000518904">
    <property type="component" value="Unassembled WGS sequence"/>
</dbReference>
<protein>
    <submittedName>
        <fullName evidence="2">DUF3012 domain-containing protein</fullName>
    </submittedName>
</protein>
<keyword evidence="15" id="KW-1185">Reference proteome</keyword>
<evidence type="ECO:0000313" key="20">
    <source>
        <dbReference type="Proteomes" id="UP000555836"/>
    </source>
</evidence>
<reference evidence="13" key="11">
    <citation type="submission" date="2022-12" db="EMBL/GenBank/DDBJ databases">
        <title>Vibrio parahaemolyticus become highly virulent by producing novel Tc toxins.</title>
        <authorList>
            <person name="Yang F."/>
            <person name="You Y."/>
            <person name="Lai Q."/>
            <person name="Xu L."/>
            <person name="Li F."/>
        </authorList>
    </citation>
    <scope>NUCLEOTIDE SEQUENCE</scope>
    <source>
        <strain evidence="13">Vp-HL-202005</strain>
    </source>
</reference>
<reference evidence="9 16" key="3">
    <citation type="journal article" date="2017" name="Appl. Environ. Microbiol.">
        <title>Parallel evolution of two clades of a major Atlantic endemic Vibrio parahaemolyticus pathogen lineage by independent acquisition of related pathogenicity islands.</title>
        <authorList>
            <person name="Xu F."/>
            <person name="Gonzalez-Escalona N."/>
            <person name="Drees K.P."/>
            <person name="Sebra R.P."/>
            <person name="Cooper V.S."/>
            <person name="Jones S.H."/>
            <person name="Whistler C.A."/>
        </authorList>
    </citation>
    <scope>NUCLEOTIDE SEQUENCE [LARGE SCALE GENOMIC DNA]</scope>
    <source>
        <strain evidence="9 16">MAVP-3</strain>
    </source>
</reference>
<dbReference type="EMBL" id="NIXT01000140">
    <property type="protein sequence ID" value="OXE34054.1"/>
    <property type="molecule type" value="Genomic_DNA"/>
</dbReference>
<dbReference type="EMBL" id="JABCLD010001111">
    <property type="protein sequence ID" value="NMU25581.1"/>
    <property type="molecule type" value="Genomic_DNA"/>
</dbReference>
<reference evidence="19 20" key="8">
    <citation type="submission" date="2020-04" db="EMBL/GenBank/DDBJ databases">
        <title>Whole-genome sequencing of Vibrio spp. from China reveals different genetic environments of blaCTX-M-14 among diverse lineages.</title>
        <authorList>
            <person name="Zheng Z."/>
            <person name="Ye L."/>
            <person name="Chen S."/>
        </authorList>
    </citation>
    <scope>NUCLEOTIDE SEQUENCE [LARGE SCALE GENOMIC DNA]</scope>
    <source>
        <strain evidence="7 19">Vb0551</strain>
        <strain evidence="6 20">Vb0574</strain>
    </source>
</reference>
<reference evidence="10 18" key="5">
    <citation type="submission" date="2018-12" db="EMBL/GenBank/DDBJ databases">
        <title>Genomic insights into the evolutionary origins and pathogenicity of five Vibrio parahaemolyticus strains isolated from the shrimp with acute hepatopancreatic necrosis disease (AHPND).</title>
        <authorList>
            <person name="Yang Q."/>
            <person name="Dong X."/>
            <person name="Xie G."/>
            <person name="Fu S."/>
            <person name="Zou P."/>
            <person name="Sun J."/>
            <person name="Wang Y."/>
            <person name="Huang J."/>
        </authorList>
    </citation>
    <scope>NUCLEOTIDE SEQUENCE [LARGE SCALE GENOMIC DNA]</scope>
    <source>
        <strain evidence="10 18">20160303005-1</strain>
    </source>
</reference>
<evidence type="ECO:0000313" key="6">
    <source>
        <dbReference type="EMBL" id="NMU25581.1"/>
    </source>
</evidence>
<reference evidence="4" key="9">
    <citation type="submission" date="2020-09" db="EMBL/GenBank/DDBJ databases">
        <title>Genome sequence of Vibrio parahaemolyticus isolates.</title>
        <authorList>
            <person name="Hammerl J.A."/>
            <person name="Strauch E."/>
        </authorList>
    </citation>
    <scope>NUCLEOTIDE SEQUENCE</scope>
    <source>
        <strain evidence="4">17-VB00146</strain>
    </source>
</reference>
<dbReference type="Proteomes" id="UP001156560">
    <property type="component" value="Chromosome 2"/>
</dbReference>
<evidence type="ECO:0000313" key="17">
    <source>
        <dbReference type="Proteomes" id="UP000321504"/>
    </source>
</evidence>
<dbReference type="EMBL" id="LIRS01000067">
    <property type="protein sequence ID" value="KOY32909.1"/>
    <property type="molecule type" value="Genomic_DNA"/>
</dbReference>
<evidence type="ECO:0000313" key="7">
    <source>
        <dbReference type="EMBL" id="NMU86734.1"/>
    </source>
</evidence>
<feature type="chain" id="PRO_5015027915" evidence="1">
    <location>
        <begin position="19"/>
        <end position="87"/>
    </location>
</feature>
<dbReference type="Proteomes" id="UP000321504">
    <property type="component" value="Unassembled WGS sequence"/>
</dbReference>
<dbReference type="EMBL" id="CP097356">
    <property type="protein sequence ID" value="UYV29147.1"/>
    <property type="molecule type" value="Genomic_DNA"/>
</dbReference>
<evidence type="ECO:0000313" key="10">
    <source>
        <dbReference type="EMBL" id="QHH11465.1"/>
    </source>
</evidence>
<dbReference type="OMA" id="FAKHCVL"/>
<evidence type="ECO:0000313" key="18">
    <source>
        <dbReference type="Proteomes" id="UP000464718"/>
    </source>
</evidence>
<reference evidence="2" key="4">
    <citation type="journal article" date="2018" name="Genome Biol.">
        <title>SKESA: strategic k-mer extension for scrupulous assemblies.</title>
        <authorList>
            <person name="Souvorov A."/>
            <person name="Agarwala R."/>
            <person name="Lipman D.J."/>
        </authorList>
    </citation>
    <scope>NUCLEOTIDE SEQUENCE</scope>
    <source>
        <strain evidence="2">1930</strain>
    </source>
</reference>
<organism evidence="9 16">
    <name type="scientific">Vibrio parahaemolyticus</name>
    <dbReference type="NCBI Taxonomy" id="670"/>
    <lineage>
        <taxon>Bacteria</taxon>
        <taxon>Pseudomonadati</taxon>
        <taxon>Pseudomonadota</taxon>
        <taxon>Gammaproteobacteria</taxon>
        <taxon>Vibrionales</taxon>
        <taxon>Vibrionaceae</taxon>
        <taxon>Vibrio</taxon>
    </lineage>
</organism>
<dbReference type="EMBL" id="JABCLB010002501">
    <property type="protein sequence ID" value="NMU86734.1"/>
    <property type="molecule type" value="Genomic_DNA"/>
</dbReference>
<evidence type="ECO:0000313" key="8">
    <source>
        <dbReference type="EMBL" id="OQJ99417.1"/>
    </source>
</evidence>
<sequence length="87" mass="9701">MKKLVMLMLAVSALTACSDEVGTEGWCNDMRDKPKTEWTADNAVDFAKHCVLQDGVGSEQWCESLKDKPKGDWTANEATSFTKHCIF</sequence>
<evidence type="ECO:0000313" key="14">
    <source>
        <dbReference type="Proteomes" id="UP000037697"/>
    </source>
</evidence>
<evidence type="ECO:0000313" key="3">
    <source>
        <dbReference type="EMBL" id="KOY32909.1"/>
    </source>
</evidence>
<dbReference type="AlphaFoldDB" id="A0A072KMU5"/>
<dbReference type="Proteomes" id="UP001163036">
    <property type="component" value="Chromosome 2"/>
</dbReference>
<evidence type="ECO:0000313" key="15">
    <source>
        <dbReference type="Proteomes" id="UP000191946"/>
    </source>
</evidence>